<dbReference type="AlphaFoldDB" id="A0A9N9PPP5"/>
<feature type="region of interest" description="Disordered" evidence="1">
    <location>
        <begin position="103"/>
        <end position="142"/>
    </location>
</feature>
<gene>
    <name evidence="2" type="ORF">HYFRA_00005262</name>
</gene>
<feature type="compositionally biased region" description="Polar residues" evidence="1">
    <location>
        <begin position="193"/>
        <end position="204"/>
    </location>
</feature>
<evidence type="ECO:0000313" key="2">
    <source>
        <dbReference type="EMBL" id="CAG8962209.1"/>
    </source>
</evidence>
<keyword evidence="3" id="KW-1185">Reference proteome</keyword>
<dbReference type="EMBL" id="CAJVRL010000127">
    <property type="protein sequence ID" value="CAG8962209.1"/>
    <property type="molecule type" value="Genomic_DNA"/>
</dbReference>
<dbReference type="PANTHER" id="PTHR40788:SF2">
    <property type="entry name" value="CLR5 DOMAIN-CONTAINING PROTEIN"/>
    <property type="match status" value="1"/>
</dbReference>
<organism evidence="2 3">
    <name type="scientific">Hymenoscyphus fraxineus</name>
    <dbReference type="NCBI Taxonomy" id="746836"/>
    <lineage>
        <taxon>Eukaryota</taxon>
        <taxon>Fungi</taxon>
        <taxon>Dikarya</taxon>
        <taxon>Ascomycota</taxon>
        <taxon>Pezizomycotina</taxon>
        <taxon>Leotiomycetes</taxon>
        <taxon>Helotiales</taxon>
        <taxon>Helotiaceae</taxon>
        <taxon>Hymenoscyphus</taxon>
    </lineage>
</organism>
<comment type="caution">
    <text evidence="2">The sequence shown here is derived from an EMBL/GenBank/DDBJ whole genome shotgun (WGS) entry which is preliminary data.</text>
</comment>
<evidence type="ECO:0000313" key="3">
    <source>
        <dbReference type="Proteomes" id="UP000696280"/>
    </source>
</evidence>
<feature type="region of interest" description="Disordered" evidence="1">
    <location>
        <begin position="188"/>
        <end position="207"/>
    </location>
</feature>
<sequence length="1232" mass="140385">MNRNWFRLSFWTERKETTHDHGEIPLAHPGRRIVIASDSSYAGIQQQRRFPEGGNNTFEPPLIAAFQPFNGSPSELPFPSVGGHRTNPPTLDTVVEAVELDGTSPIINTRPPTQTSQNEENDTQESNETGGNDDPAPSASNLIAGDFEQPYFEVFPRATSPDTAFHPAAPRLSPRNLMFFNEPNLHNEPNLFSEPTNGVGTSTVPPVESRFTDAEKETSDRFYDTSKPTCTLNIVCYRSGARGCQLQQLQTAREDRFKSDVEFQKTRERIPGLICSDRQFFEALREAYLGKMCGFWRRAVFLKSLRGIRLLSITPTTRPTIVPLDDFIIQEVLYAYQNPSTIETEHDWIDWVFRLRQPDRRHALEFVEGWNGTRIAIAGLMPLLVSCVLGVVWSWRTGDVQTAFTVAGFVLTAGTSMLPEDIFQHLGSDEAELDDFMQDMLSEGKFSEEKFFATLGLPQPSSMPTAEEVQKEARERSVDILSQWNTLKRVLEGHEEVLRKRWTKKTKANRMAIITEAWPNMPSMHRPDFEALKREEPKIKSEGSRLKDWYIWPYINTEDLVRGKSFLLFLNSRGRNPPYMFAHADFEAMRIGHISGACMPAFLNLHTMFLDGTSPESYGRLVSWDDNDDAMEMCMSRIKHQPGEGLMILQIQQKIFHFLLDCSKAILHDFSTEILLQAPIKSEPPSLHDTAEYLQISSVVAETPYRLPAKIDFLRLQAIVDAQFSSAEDHIHRLREDPDYFQEIVKDWADHRQETLLDTLGMKHPVLSKPVFWDRVIHGVITSAYTAIVVWGQIRNQLGQVADLQAKYLEEISPNDRLPREYLKALLLLHHILEQSKNTPVAQLKQGLVASPPLRSDYVRQPQIGETTMIRVQSKSGKTSHLMWLFQSLWNEQQLLLLGLPAIVDEIEKVTQNDPSERSSLSSWISNVFSELGLIARIRHELDRYFPWAAGFEYAKIDHGDEVKTTFSERFASVADILSGLQGISFAKIWSPADNGFHGFPYPSEKRRTKENVEKMRQAEEHLDYFWKMVDLKCQKKVGKPLAQIVGNFLSDLHSIERTPAWVELSSKSSKATEPKGKLAEAFSELQLPSEEPSKFVAPEMKSKLKTRGEATPRQTEAAKAANEDIPEAQQRIYKLKNRAFKVFKVLFFNPSQADTPGEIAWADFLFAMSITGFTPEKLYGSVWQFNPTDGERSIQFHEPHPVGKIPFRNARHIGRRLSRAYGWYGGMFVLE</sequence>
<reference evidence="2" key="1">
    <citation type="submission" date="2021-07" db="EMBL/GenBank/DDBJ databases">
        <authorList>
            <person name="Durling M."/>
        </authorList>
    </citation>
    <scope>NUCLEOTIDE SEQUENCE</scope>
</reference>
<feature type="compositionally biased region" description="Polar residues" evidence="1">
    <location>
        <begin position="105"/>
        <end position="118"/>
    </location>
</feature>
<evidence type="ECO:0000256" key="1">
    <source>
        <dbReference type="SAM" id="MobiDB-lite"/>
    </source>
</evidence>
<dbReference type="PANTHER" id="PTHR40788">
    <property type="entry name" value="CLR5 DOMAIN-CONTAINING PROTEIN-RELATED"/>
    <property type="match status" value="1"/>
</dbReference>
<dbReference type="OrthoDB" id="2922289at2759"/>
<accession>A0A9N9PPP5</accession>
<dbReference type="Proteomes" id="UP000696280">
    <property type="component" value="Unassembled WGS sequence"/>
</dbReference>
<proteinExistence type="predicted"/>
<protein>
    <submittedName>
        <fullName evidence="2">Uncharacterized protein</fullName>
    </submittedName>
</protein>
<name>A0A9N9PPP5_9HELO</name>